<dbReference type="Pfam" id="PF00892">
    <property type="entry name" value="EamA"/>
    <property type="match status" value="2"/>
</dbReference>
<organism evidence="9 10">
    <name type="scientific">Clostridium neuense</name>
    <dbReference type="NCBI Taxonomy" id="1728934"/>
    <lineage>
        <taxon>Bacteria</taxon>
        <taxon>Bacillati</taxon>
        <taxon>Bacillota</taxon>
        <taxon>Clostridia</taxon>
        <taxon>Eubacteriales</taxon>
        <taxon>Clostridiaceae</taxon>
        <taxon>Clostridium</taxon>
    </lineage>
</organism>
<evidence type="ECO:0000256" key="7">
    <source>
        <dbReference type="SAM" id="Phobius"/>
    </source>
</evidence>
<evidence type="ECO:0000313" key="9">
    <source>
        <dbReference type="EMBL" id="MFL0249651.1"/>
    </source>
</evidence>
<feature type="domain" description="EamA" evidence="8">
    <location>
        <begin position="168"/>
        <end position="302"/>
    </location>
</feature>
<feature type="transmembrane region" description="Helical" evidence="7">
    <location>
        <begin position="53"/>
        <end position="75"/>
    </location>
</feature>
<sequence>MNTKKLLTNKKVIIVLATICCLLWGSAFPGVKTGYSLFKISANDIPSKFVFAGYRFTLAGILVLIAAAVSGKNILIFTKKNTPQIAMLGFTQTTIQYVFFYIGLGYTTGSKGSIVNATSTFFSIILAHFIYKNDKLTFNKALGCIVGFLGVIAANFSSDVLKFSFSFKGEGLVILSALAASASSIYGKKITQILDSTIVTGYQLFIGGFVLTILGLLNKGSLAAFTPKSTLLLFYLAILSSAAFSIWTALLKYNKVGFVSMFNFLIPIFGVFLSAIILKEKVFDIKNLAALVLVCTGIILANREEVSLN</sequence>
<keyword evidence="10" id="KW-1185">Reference proteome</keyword>
<evidence type="ECO:0000256" key="4">
    <source>
        <dbReference type="ARBA" id="ARBA00022692"/>
    </source>
</evidence>
<accession>A0ABW8TAV9</accession>
<feature type="transmembrane region" description="Helical" evidence="7">
    <location>
        <begin position="87"/>
        <end position="107"/>
    </location>
</feature>
<evidence type="ECO:0000259" key="8">
    <source>
        <dbReference type="Pfam" id="PF00892"/>
    </source>
</evidence>
<proteinExistence type="inferred from homology"/>
<evidence type="ECO:0000256" key="2">
    <source>
        <dbReference type="ARBA" id="ARBA00007362"/>
    </source>
</evidence>
<feature type="transmembrane region" description="Helical" evidence="7">
    <location>
        <begin position="113"/>
        <end position="131"/>
    </location>
</feature>
<name>A0ABW8TAV9_9CLOT</name>
<evidence type="ECO:0000256" key="5">
    <source>
        <dbReference type="ARBA" id="ARBA00022989"/>
    </source>
</evidence>
<evidence type="ECO:0000256" key="6">
    <source>
        <dbReference type="ARBA" id="ARBA00023136"/>
    </source>
</evidence>
<evidence type="ECO:0000313" key="10">
    <source>
        <dbReference type="Proteomes" id="UP001623592"/>
    </source>
</evidence>
<dbReference type="RefSeq" id="WP_406786320.1">
    <property type="nucleotide sequence ID" value="NZ_JBJIAA010000003.1"/>
</dbReference>
<reference evidence="9 10" key="1">
    <citation type="submission" date="2024-11" db="EMBL/GenBank/DDBJ databases">
        <authorList>
            <person name="Heng Y.C."/>
            <person name="Lim A.C.H."/>
            <person name="Lee J.K.Y."/>
            <person name="Kittelmann S."/>
        </authorList>
    </citation>
    <scope>NUCLEOTIDE SEQUENCE [LARGE SCALE GENOMIC DNA]</scope>
    <source>
        <strain evidence="9 10">WILCCON 0114</strain>
    </source>
</reference>
<dbReference type="InterPro" id="IPR000620">
    <property type="entry name" value="EamA_dom"/>
</dbReference>
<feature type="domain" description="EamA" evidence="8">
    <location>
        <begin position="13"/>
        <end position="154"/>
    </location>
</feature>
<keyword evidence="6 7" id="KW-0472">Membrane</keyword>
<keyword evidence="5 7" id="KW-1133">Transmembrane helix</keyword>
<comment type="caution">
    <text evidence="9">The sequence shown here is derived from an EMBL/GenBank/DDBJ whole genome shotgun (WGS) entry which is preliminary data.</text>
</comment>
<evidence type="ECO:0000256" key="1">
    <source>
        <dbReference type="ARBA" id="ARBA00004651"/>
    </source>
</evidence>
<dbReference type="PANTHER" id="PTHR32322:SF18">
    <property type="entry name" value="S-ADENOSYLMETHIONINE_S-ADENOSYLHOMOCYSTEINE TRANSPORTER"/>
    <property type="match status" value="1"/>
</dbReference>
<gene>
    <name evidence="9" type="ORF">ACJDT4_04385</name>
</gene>
<feature type="transmembrane region" description="Helical" evidence="7">
    <location>
        <begin position="199"/>
        <end position="217"/>
    </location>
</feature>
<feature type="transmembrane region" description="Helical" evidence="7">
    <location>
        <begin position="258"/>
        <end position="277"/>
    </location>
</feature>
<feature type="transmembrane region" description="Helical" evidence="7">
    <location>
        <begin position="229"/>
        <end position="251"/>
    </location>
</feature>
<keyword evidence="3" id="KW-1003">Cell membrane</keyword>
<evidence type="ECO:0000256" key="3">
    <source>
        <dbReference type="ARBA" id="ARBA00022475"/>
    </source>
</evidence>
<dbReference type="PANTHER" id="PTHR32322">
    <property type="entry name" value="INNER MEMBRANE TRANSPORTER"/>
    <property type="match status" value="1"/>
</dbReference>
<dbReference type="Proteomes" id="UP001623592">
    <property type="component" value="Unassembled WGS sequence"/>
</dbReference>
<dbReference type="InterPro" id="IPR037185">
    <property type="entry name" value="EmrE-like"/>
</dbReference>
<comment type="subcellular location">
    <subcellularLocation>
        <location evidence="1">Cell membrane</location>
        <topology evidence="1">Multi-pass membrane protein</topology>
    </subcellularLocation>
</comment>
<keyword evidence="4 7" id="KW-0812">Transmembrane</keyword>
<comment type="similarity">
    <text evidence="2">Belongs to the EamA transporter family.</text>
</comment>
<protein>
    <submittedName>
        <fullName evidence="9">DMT family transporter</fullName>
    </submittedName>
</protein>
<feature type="transmembrane region" description="Helical" evidence="7">
    <location>
        <begin position="138"/>
        <end position="157"/>
    </location>
</feature>
<dbReference type="SUPFAM" id="SSF103481">
    <property type="entry name" value="Multidrug resistance efflux transporter EmrE"/>
    <property type="match status" value="2"/>
</dbReference>
<dbReference type="EMBL" id="JBJIAA010000003">
    <property type="protein sequence ID" value="MFL0249651.1"/>
    <property type="molecule type" value="Genomic_DNA"/>
</dbReference>
<dbReference type="InterPro" id="IPR050638">
    <property type="entry name" value="AA-Vitamin_Transporters"/>
</dbReference>